<evidence type="ECO:0000256" key="1">
    <source>
        <dbReference type="SAM" id="SignalP"/>
    </source>
</evidence>
<dbReference type="EMBL" id="FOAA01000005">
    <property type="protein sequence ID" value="SEK79839.1"/>
    <property type="molecule type" value="Genomic_DNA"/>
</dbReference>
<dbReference type="SUPFAM" id="SSF56935">
    <property type="entry name" value="Porins"/>
    <property type="match status" value="2"/>
</dbReference>
<dbReference type="NCBIfam" id="TIGR03509">
    <property type="entry name" value="OMP_MtrB_PioB"/>
    <property type="match status" value="1"/>
</dbReference>
<dbReference type="InterPro" id="IPR020016">
    <property type="entry name" value="Decahaem-assoc_OM_MtrB/PioB"/>
</dbReference>
<organism evidence="2 3">
    <name type="scientific">Ectothiorhodospira marina</name>
    <dbReference type="NCBI Taxonomy" id="1396821"/>
    <lineage>
        <taxon>Bacteria</taxon>
        <taxon>Pseudomonadati</taxon>
        <taxon>Pseudomonadota</taxon>
        <taxon>Gammaproteobacteria</taxon>
        <taxon>Chromatiales</taxon>
        <taxon>Ectothiorhodospiraceae</taxon>
        <taxon>Ectothiorhodospira</taxon>
    </lineage>
</organism>
<dbReference type="Pfam" id="PF11854">
    <property type="entry name" value="MtrB_PioB"/>
    <property type="match status" value="1"/>
</dbReference>
<dbReference type="AlphaFoldDB" id="A0A1H7JZ58"/>
<dbReference type="Proteomes" id="UP000199256">
    <property type="component" value="Unassembled WGS sequence"/>
</dbReference>
<name>A0A1H7JZ58_9GAMM</name>
<protein>
    <submittedName>
        <fullName evidence="2">Decaheme-associated outer membrane protein, MtrB/PioB family</fullName>
    </submittedName>
</protein>
<evidence type="ECO:0000313" key="3">
    <source>
        <dbReference type="Proteomes" id="UP000199256"/>
    </source>
</evidence>
<dbReference type="RefSeq" id="WP_177169867.1">
    <property type="nucleotide sequence ID" value="NZ_FOAA01000005.1"/>
</dbReference>
<accession>A0A1H7JZ58</accession>
<dbReference type="Gene3D" id="2.40.160.10">
    <property type="entry name" value="Porin"/>
    <property type="match status" value="1"/>
</dbReference>
<dbReference type="InterPro" id="IPR023614">
    <property type="entry name" value="Porin_dom_sf"/>
</dbReference>
<dbReference type="STRING" id="1396821.SAMN05444515_10580"/>
<keyword evidence="3" id="KW-1185">Reference proteome</keyword>
<feature type="signal peptide" evidence="1">
    <location>
        <begin position="1"/>
        <end position="25"/>
    </location>
</feature>
<proteinExistence type="predicted"/>
<feature type="chain" id="PRO_5011783192" evidence="1">
    <location>
        <begin position="26"/>
        <end position="694"/>
    </location>
</feature>
<evidence type="ECO:0000313" key="2">
    <source>
        <dbReference type="EMBL" id="SEK79839.1"/>
    </source>
</evidence>
<reference evidence="3" key="1">
    <citation type="submission" date="2016-10" db="EMBL/GenBank/DDBJ databases">
        <authorList>
            <person name="Varghese N."/>
            <person name="Submissions S."/>
        </authorList>
    </citation>
    <scope>NUCLEOTIDE SEQUENCE [LARGE SCALE GENOMIC DNA]</scope>
    <source>
        <strain evidence="3">DSM 241</strain>
    </source>
</reference>
<sequence>MNTPRKTVLITALCALGLAHLPAWADEDDEVREAAQEAATVIANRPGMEHKVKREVRVGLGYLDDDSFRLGRFTGVNEEGWFLDLGFRFEGQDAHNSESARYWELEGRNLGLDSRRLSLEAGDQGRYSSFFYYREIPNTLYRDVGTPYRGSGSGRLRLPAEGGRATAEGFLQGRDLSTSRQGVGVGGRVNLDSRWRASTAVHYERKEGTIIRGVNNNHLWTQERSALVPVPVDYETTRFEADVTYDADELQGRLGYQLSVFSQRDGRSLEVPDATRLDWSDAGDNAGTVSLEPDNQFHQVTGSLGYSFADTGRVGADLALGHMTQDERFVEDVAGLPASLDGRINTTLVNLRASGRPHPRLNLRAGYRYDDRDNRTDVYEYEIDNLIRSTRPVSYTQDRYHLDASYRVHDRTHLSLGVVRDENERTFSDRKRTDETAYRIGIRSRALPRTSLNMELGHAEQRGSQYERQTAPEELRQYYLADRDRRSANLYASFHITDRIQVTPRVQWIDDDYTRSELGLQQAERQVWAVDLSWVPTDRITAYGFYAYENTEARQAGREALAFAAPRNWRSDRDDESVTLGVGGEYDLRPDRFTLGAEVLHIETSGRMRTLVEGGGGGVYPSLESRLTQVSLYGDYKVSENLDFRLRYMVERYQEKDWGIDGVGVTGVGNLVLLDQDSPDYTTHLIAGALRYRF</sequence>
<keyword evidence="1" id="KW-0732">Signal</keyword>
<gene>
    <name evidence="2" type="ORF">SAMN05444515_10580</name>
</gene>